<comment type="caution">
    <text evidence="1">The sequence shown here is derived from an EMBL/GenBank/DDBJ whole genome shotgun (WGS) entry which is preliminary data.</text>
</comment>
<dbReference type="EMBL" id="QTSX02006484">
    <property type="protein sequence ID" value="KAJ9053847.1"/>
    <property type="molecule type" value="Genomic_DNA"/>
</dbReference>
<organism evidence="1 2">
    <name type="scientific">Entomophthora muscae</name>
    <dbReference type="NCBI Taxonomy" id="34485"/>
    <lineage>
        <taxon>Eukaryota</taxon>
        <taxon>Fungi</taxon>
        <taxon>Fungi incertae sedis</taxon>
        <taxon>Zoopagomycota</taxon>
        <taxon>Entomophthoromycotina</taxon>
        <taxon>Entomophthoromycetes</taxon>
        <taxon>Entomophthorales</taxon>
        <taxon>Entomophthoraceae</taxon>
        <taxon>Entomophthora</taxon>
    </lineage>
</organism>
<accession>A0ACC2RUZ2</accession>
<dbReference type="Proteomes" id="UP001165960">
    <property type="component" value="Unassembled WGS sequence"/>
</dbReference>
<sequence length="169" mass="18066">MQAPLSIPAHTFINDTSVPGKPQDLEQGLNPGQGCPQAVSSEDQGTGCPCFFGINVRNDNLDTPESQNTEPESNPGQNPLQTARLIVQEHDNLLPIDKVVASPPLPEPLAVTQDSASNLPVQDARNFPEVPTPDTGSLLGKMYKFPNESYSKLPQSPGRGTEPDEAPNT</sequence>
<reference evidence="1" key="1">
    <citation type="submission" date="2022-04" db="EMBL/GenBank/DDBJ databases">
        <title>Genome of the entomopathogenic fungus Entomophthora muscae.</title>
        <authorList>
            <person name="Elya C."/>
            <person name="Lovett B.R."/>
            <person name="Lee E."/>
            <person name="Macias A.M."/>
            <person name="Hajek A.E."/>
            <person name="De Bivort B.L."/>
            <person name="Kasson M.T."/>
            <person name="De Fine Licht H.H."/>
            <person name="Stajich J.E."/>
        </authorList>
    </citation>
    <scope>NUCLEOTIDE SEQUENCE</scope>
    <source>
        <strain evidence="1">Berkeley</strain>
    </source>
</reference>
<evidence type="ECO:0000313" key="1">
    <source>
        <dbReference type="EMBL" id="KAJ9053847.1"/>
    </source>
</evidence>
<keyword evidence="2" id="KW-1185">Reference proteome</keyword>
<proteinExistence type="predicted"/>
<evidence type="ECO:0000313" key="2">
    <source>
        <dbReference type="Proteomes" id="UP001165960"/>
    </source>
</evidence>
<protein>
    <submittedName>
        <fullName evidence="1">Uncharacterized protein</fullName>
    </submittedName>
</protein>
<gene>
    <name evidence="1" type="ORF">DSO57_1020290</name>
</gene>
<name>A0ACC2RUZ2_9FUNG</name>